<gene>
    <name evidence="2" type="ORF">P280DRAFT_523581</name>
</gene>
<evidence type="ECO:0000313" key="2">
    <source>
        <dbReference type="EMBL" id="KAF2634920.1"/>
    </source>
</evidence>
<evidence type="ECO:0000313" key="3">
    <source>
        <dbReference type="Proteomes" id="UP000799753"/>
    </source>
</evidence>
<dbReference type="Proteomes" id="UP000799753">
    <property type="component" value="Unassembled WGS sequence"/>
</dbReference>
<organism evidence="2 3">
    <name type="scientific">Massarina eburnea CBS 473.64</name>
    <dbReference type="NCBI Taxonomy" id="1395130"/>
    <lineage>
        <taxon>Eukaryota</taxon>
        <taxon>Fungi</taxon>
        <taxon>Dikarya</taxon>
        <taxon>Ascomycota</taxon>
        <taxon>Pezizomycotina</taxon>
        <taxon>Dothideomycetes</taxon>
        <taxon>Pleosporomycetidae</taxon>
        <taxon>Pleosporales</taxon>
        <taxon>Massarineae</taxon>
        <taxon>Massarinaceae</taxon>
        <taxon>Massarina</taxon>
    </lineage>
</organism>
<sequence length="168" mass="20174">MPRLPYVVEGIPIRPTEEETTALSRLGYRQFIDLYPPEVARKRKHRAEDVEWGNTAEEKRTRHKSVEEKQRIARLSGLRIEDMKMITELKAQNKDLETRNQRLEDLNRQLEHRVQTLEQEQERKRKREREQDVEDELLTEKSLKKSKKHKKGESKRRSSHLKHEGSDE</sequence>
<feature type="region of interest" description="Disordered" evidence="1">
    <location>
        <begin position="114"/>
        <end position="168"/>
    </location>
</feature>
<proteinExistence type="predicted"/>
<evidence type="ECO:0000256" key="1">
    <source>
        <dbReference type="SAM" id="MobiDB-lite"/>
    </source>
</evidence>
<keyword evidence="3" id="KW-1185">Reference proteome</keyword>
<dbReference type="EMBL" id="MU006812">
    <property type="protein sequence ID" value="KAF2634920.1"/>
    <property type="molecule type" value="Genomic_DNA"/>
</dbReference>
<dbReference type="AlphaFoldDB" id="A0A6A6RI35"/>
<name>A0A6A6RI35_9PLEO</name>
<feature type="compositionally biased region" description="Basic residues" evidence="1">
    <location>
        <begin position="144"/>
        <end position="160"/>
    </location>
</feature>
<reference evidence="2" key="1">
    <citation type="journal article" date="2020" name="Stud. Mycol.">
        <title>101 Dothideomycetes genomes: a test case for predicting lifestyles and emergence of pathogens.</title>
        <authorList>
            <person name="Haridas S."/>
            <person name="Albert R."/>
            <person name="Binder M."/>
            <person name="Bloem J."/>
            <person name="Labutti K."/>
            <person name="Salamov A."/>
            <person name="Andreopoulos B."/>
            <person name="Baker S."/>
            <person name="Barry K."/>
            <person name="Bills G."/>
            <person name="Bluhm B."/>
            <person name="Cannon C."/>
            <person name="Castanera R."/>
            <person name="Culley D."/>
            <person name="Daum C."/>
            <person name="Ezra D."/>
            <person name="Gonzalez J."/>
            <person name="Henrissat B."/>
            <person name="Kuo A."/>
            <person name="Liang C."/>
            <person name="Lipzen A."/>
            <person name="Lutzoni F."/>
            <person name="Magnuson J."/>
            <person name="Mondo S."/>
            <person name="Nolan M."/>
            <person name="Ohm R."/>
            <person name="Pangilinan J."/>
            <person name="Park H.-J."/>
            <person name="Ramirez L."/>
            <person name="Alfaro M."/>
            <person name="Sun H."/>
            <person name="Tritt A."/>
            <person name="Yoshinaga Y."/>
            <person name="Zwiers L.-H."/>
            <person name="Turgeon B."/>
            <person name="Goodwin S."/>
            <person name="Spatafora J."/>
            <person name="Crous P."/>
            <person name="Grigoriev I."/>
        </authorList>
    </citation>
    <scope>NUCLEOTIDE SEQUENCE</scope>
    <source>
        <strain evidence="2">CBS 473.64</strain>
    </source>
</reference>
<feature type="compositionally biased region" description="Basic and acidic residues" evidence="1">
    <location>
        <begin position="114"/>
        <end position="123"/>
    </location>
</feature>
<protein>
    <submittedName>
        <fullName evidence="2">Uncharacterized protein</fullName>
    </submittedName>
</protein>
<accession>A0A6A6RI35</accession>